<keyword evidence="2" id="KW-1185">Reference proteome</keyword>
<dbReference type="KEGG" id="cmd:B841_01050"/>
<gene>
    <name evidence="1" type="ORF">B841_01050</name>
</gene>
<dbReference type="PATRIC" id="fig|1224163.3.peg.210"/>
<organism evidence="1 2">
    <name type="scientific">Corynebacterium maris DSM 45190</name>
    <dbReference type="NCBI Taxonomy" id="1224163"/>
    <lineage>
        <taxon>Bacteria</taxon>
        <taxon>Bacillati</taxon>
        <taxon>Actinomycetota</taxon>
        <taxon>Actinomycetes</taxon>
        <taxon>Mycobacteriales</taxon>
        <taxon>Corynebacteriaceae</taxon>
        <taxon>Corynebacterium</taxon>
    </lineage>
</organism>
<proteinExistence type="predicted"/>
<accession>S5TG89</accession>
<evidence type="ECO:0000313" key="2">
    <source>
        <dbReference type="Proteomes" id="UP000015388"/>
    </source>
</evidence>
<sequence>MTDSEESTVRKTVLATITASALALTACGGATEESSRGHDSDQPVVGPAANVAELSEELDELLLEGVGASNWDDATEGWASDVTGTEVNGATLLAYTTLDVNDGGAVDNAELIGGEILQLIDGDPATEQIARVTVSYSDGRGAYTEQL</sequence>
<reference evidence="1 2" key="1">
    <citation type="submission" date="2012-11" db="EMBL/GenBank/DDBJ databases">
        <title>The complete genome sequence of Corynebacterium maris Coryn-1 (=DSM 45190).</title>
        <authorList>
            <person name="Schaffert L."/>
            <person name="Albersmeier A."/>
            <person name="Kalinowski J."/>
            <person name="Ruckert C."/>
        </authorList>
    </citation>
    <scope>NUCLEOTIDE SEQUENCE [LARGE SCALE GENOMIC DNA]</scope>
    <source>
        <strain evidence="2">Coryn-1</strain>
    </source>
</reference>
<protein>
    <submittedName>
        <fullName evidence="1">Uncharacterized protein</fullName>
    </submittedName>
</protein>
<dbReference type="AlphaFoldDB" id="S5TG89"/>
<evidence type="ECO:0000313" key="1">
    <source>
        <dbReference type="EMBL" id="AGS33693.1"/>
    </source>
</evidence>
<dbReference type="HOGENOM" id="CLU_1764946_0_0_11"/>
<name>S5TG89_9CORY</name>
<dbReference type="STRING" id="1224163.B841_01050"/>
<dbReference type="Proteomes" id="UP000015388">
    <property type="component" value="Chromosome"/>
</dbReference>
<dbReference type="EMBL" id="CP003924">
    <property type="protein sequence ID" value="AGS33693.1"/>
    <property type="molecule type" value="Genomic_DNA"/>
</dbReference>